<keyword evidence="12 18" id="KW-0829">Tyrosine-protein kinase</keyword>
<evidence type="ECO:0000256" key="13">
    <source>
        <dbReference type="ARBA" id="ARBA00051245"/>
    </source>
</evidence>
<dbReference type="InterPro" id="IPR000719">
    <property type="entry name" value="Prot_kinase_dom"/>
</dbReference>
<feature type="domain" description="PH" evidence="22">
    <location>
        <begin position="1"/>
        <end position="129"/>
    </location>
</feature>
<keyword evidence="11 14" id="KW-0727">SH2 domain</keyword>
<dbReference type="PRINTS" id="PR00109">
    <property type="entry name" value="TYRKINASE"/>
</dbReference>
<evidence type="ECO:0000256" key="9">
    <source>
        <dbReference type="ARBA" id="ARBA00022833"/>
    </source>
</evidence>
<dbReference type="AlphaFoldDB" id="H3B521"/>
<dbReference type="SUPFAM" id="SSF55550">
    <property type="entry name" value="SH2 domain"/>
    <property type="match status" value="1"/>
</dbReference>
<dbReference type="EMBL" id="AFYH01088331">
    <property type="status" value="NOT_ANNOTATED_CDS"/>
    <property type="molecule type" value="Genomic_DNA"/>
</dbReference>
<keyword evidence="25" id="KW-1185">Reference proteome</keyword>
<dbReference type="Pfam" id="PF00018">
    <property type="entry name" value="SH3_1"/>
    <property type="match status" value="1"/>
</dbReference>
<dbReference type="Pfam" id="PF00017">
    <property type="entry name" value="SH2"/>
    <property type="match status" value="1"/>
</dbReference>
<feature type="domain" description="SH3" evidence="21">
    <location>
        <begin position="217"/>
        <end position="277"/>
    </location>
</feature>
<dbReference type="GO" id="GO:0005829">
    <property type="term" value="C:cytosol"/>
    <property type="evidence" value="ECO:0007669"/>
    <property type="project" value="UniProtKB-ARBA"/>
</dbReference>
<evidence type="ECO:0000259" key="23">
    <source>
        <dbReference type="PROSITE" id="PS50011"/>
    </source>
</evidence>
<dbReference type="InterPro" id="IPR050198">
    <property type="entry name" value="Non-receptor_tyrosine_kinases"/>
</dbReference>
<dbReference type="Proteomes" id="UP000008672">
    <property type="component" value="Unassembled WGS sequence"/>
</dbReference>
<dbReference type="SMART" id="SM00233">
    <property type="entry name" value="PH"/>
    <property type="match status" value="1"/>
</dbReference>
<feature type="domain" description="SH2" evidence="20">
    <location>
        <begin position="284"/>
        <end position="381"/>
    </location>
</feature>
<evidence type="ECO:0000256" key="6">
    <source>
        <dbReference type="ARBA" id="ARBA00022741"/>
    </source>
</evidence>
<keyword evidence="8 18" id="KW-0418">Kinase</keyword>
<dbReference type="EMBL" id="AFYH01088332">
    <property type="status" value="NOT_ANNOTATED_CDS"/>
    <property type="molecule type" value="Genomic_DNA"/>
</dbReference>
<gene>
    <name evidence="24" type="primary">BMX</name>
</gene>
<evidence type="ECO:0000256" key="3">
    <source>
        <dbReference type="ARBA" id="ARBA00022553"/>
    </source>
</evidence>
<reference evidence="24" key="2">
    <citation type="submission" date="2025-08" db="UniProtKB">
        <authorList>
            <consortium name="Ensembl"/>
        </authorList>
    </citation>
    <scope>IDENTIFICATION</scope>
</reference>
<accession>H3B521</accession>
<dbReference type="SMART" id="SM00219">
    <property type="entry name" value="TyrKc"/>
    <property type="match status" value="1"/>
</dbReference>
<dbReference type="InterPro" id="IPR000980">
    <property type="entry name" value="SH2"/>
</dbReference>
<dbReference type="PRINTS" id="PR00402">
    <property type="entry name" value="TECBTKDOMAIN"/>
</dbReference>
<evidence type="ECO:0000256" key="15">
    <source>
        <dbReference type="PROSITE-ProRule" id="PRU00192"/>
    </source>
</evidence>
<dbReference type="InterPro" id="IPR001245">
    <property type="entry name" value="Ser-Thr/Tyr_kinase_cat_dom"/>
</dbReference>
<keyword evidence="4 18" id="KW-0808">Transferase</keyword>
<dbReference type="InterPro" id="IPR020635">
    <property type="entry name" value="Tyr_kinase_cat_dom"/>
</dbReference>
<dbReference type="Pfam" id="PF07714">
    <property type="entry name" value="PK_Tyr_Ser-Thr"/>
    <property type="match status" value="1"/>
</dbReference>
<name>H3B521_LATCH</name>
<dbReference type="Gene3D" id="2.30.29.30">
    <property type="entry name" value="Pleckstrin-homology domain (PH domain)/Phosphotyrosine-binding domain (PTB)"/>
    <property type="match status" value="1"/>
</dbReference>
<evidence type="ECO:0000256" key="5">
    <source>
        <dbReference type="ARBA" id="ARBA00022723"/>
    </source>
</evidence>
<comment type="cofactor">
    <cofactor evidence="1">
        <name>Zn(2+)</name>
        <dbReference type="ChEBI" id="CHEBI:29105"/>
    </cofactor>
</comment>
<evidence type="ECO:0000256" key="16">
    <source>
        <dbReference type="PROSITE-ProRule" id="PRU00432"/>
    </source>
</evidence>
<dbReference type="InterPro" id="IPR036028">
    <property type="entry name" value="SH3-like_dom_sf"/>
</dbReference>
<evidence type="ECO:0000256" key="7">
    <source>
        <dbReference type="ARBA" id="ARBA00022771"/>
    </source>
</evidence>
<dbReference type="PANTHER" id="PTHR24418">
    <property type="entry name" value="TYROSINE-PROTEIN KINASE"/>
    <property type="match status" value="1"/>
</dbReference>
<keyword evidence="5" id="KW-0479">Metal-binding</keyword>
<dbReference type="SMART" id="SM00326">
    <property type="entry name" value="SH3"/>
    <property type="match status" value="1"/>
</dbReference>
<evidence type="ECO:0000256" key="11">
    <source>
        <dbReference type="ARBA" id="ARBA00022999"/>
    </source>
</evidence>
<organism evidence="24 25">
    <name type="scientific">Latimeria chalumnae</name>
    <name type="common">Coelacanth</name>
    <dbReference type="NCBI Taxonomy" id="7897"/>
    <lineage>
        <taxon>Eukaryota</taxon>
        <taxon>Metazoa</taxon>
        <taxon>Chordata</taxon>
        <taxon>Craniata</taxon>
        <taxon>Vertebrata</taxon>
        <taxon>Euteleostomi</taxon>
        <taxon>Coelacanthiformes</taxon>
        <taxon>Coelacanthidae</taxon>
        <taxon>Latimeria</taxon>
    </lineage>
</organism>
<dbReference type="PROSITE" id="PS51113">
    <property type="entry name" value="ZF_BTK"/>
    <property type="match status" value="1"/>
</dbReference>
<dbReference type="PROSITE" id="PS00109">
    <property type="entry name" value="PROTEIN_KINASE_TYR"/>
    <property type="match status" value="1"/>
</dbReference>
<dbReference type="Gene3D" id="3.30.505.10">
    <property type="entry name" value="SH2 domain"/>
    <property type="match status" value="1"/>
</dbReference>
<dbReference type="EC" id="2.7.10.2" evidence="18"/>
<dbReference type="FunFam" id="3.30.200.20:FF:000053">
    <property type="entry name" value="Tyrosine-protein kinase"/>
    <property type="match status" value="1"/>
</dbReference>
<evidence type="ECO:0000256" key="2">
    <source>
        <dbReference type="ARBA" id="ARBA00022443"/>
    </source>
</evidence>
<dbReference type="CDD" id="cd01238">
    <property type="entry name" value="PH_Btk"/>
    <property type="match status" value="1"/>
</dbReference>
<dbReference type="Pfam" id="PF00779">
    <property type="entry name" value="BTK"/>
    <property type="match status" value="1"/>
</dbReference>
<evidence type="ECO:0000256" key="8">
    <source>
        <dbReference type="ARBA" id="ARBA00022777"/>
    </source>
</evidence>
<dbReference type="PROSITE" id="PS50002">
    <property type="entry name" value="SH3"/>
    <property type="match status" value="1"/>
</dbReference>
<dbReference type="Gene3D" id="1.10.510.10">
    <property type="entry name" value="Transferase(Phosphotransferase) domain 1"/>
    <property type="match status" value="1"/>
</dbReference>
<dbReference type="EMBL" id="AFYH01088334">
    <property type="status" value="NOT_ANNOTATED_CDS"/>
    <property type="molecule type" value="Genomic_DNA"/>
</dbReference>
<dbReference type="InterPro" id="IPR001562">
    <property type="entry name" value="Znf_Btk_motif"/>
</dbReference>
<dbReference type="InterPro" id="IPR001849">
    <property type="entry name" value="PH_domain"/>
</dbReference>
<feature type="binding site" evidence="17">
    <location>
        <position position="434"/>
    </location>
    <ligand>
        <name>ATP</name>
        <dbReference type="ChEBI" id="CHEBI:30616"/>
    </ligand>
</feature>
<dbReference type="Ensembl" id="ENSLACT00000017112.1">
    <property type="protein sequence ID" value="ENSLACP00000016992.1"/>
    <property type="gene ID" value="ENSLACG00000014962.2"/>
</dbReference>
<evidence type="ECO:0000256" key="19">
    <source>
        <dbReference type="SAM" id="MobiDB-lite"/>
    </source>
</evidence>
<dbReference type="Pfam" id="PF00169">
    <property type="entry name" value="PH"/>
    <property type="match status" value="1"/>
</dbReference>
<evidence type="ECO:0000259" key="22">
    <source>
        <dbReference type="PROSITE" id="PS50003"/>
    </source>
</evidence>
<comment type="similarity">
    <text evidence="18">Belongs to the protein kinase superfamily. Tyr protein kinase family.</text>
</comment>
<dbReference type="InterPro" id="IPR017441">
    <property type="entry name" value="Protein_kinase_ATP_BS"/>
</dbReference>
<feature type="domain" description="Protein kinase" evidence="23">
    <location>
        <begin position="406"/>
        <end position="663"/>
    </location>
</feature>
<reference evidence="24" key="3">
    <citation type="submission" date="2025-09" db="UniProtKB">
        <authorList>
            <consortium name="Ensembl"/>
        </authorList>
    </citation>
    <scope>IDENTIFICATION</scope>
</reference>
<dbReference type="PROSITE" id="PS50011">
    <property type="entry name" value="PROTEIN_KINASE_DOM"/>
    <property type="match status" value="1"/>
</dbReference>
<dbReference type="PROSITE" id="PS50003">
    <property type="entry name" value="PH_DOMAIN"/>
    <property type="match status" value="1"/>
</dbReference>
<dbReference type="EMBL" id="AFYH01088330">
    <property type="status" value="NOT_ANNOTATED_CDS"/>
    <property type="molecule type" value="Genomic_DNA"/>
</dbReference>
<protein>
    <recommendedName>
        <fullName evidence="18">Tyrosine-protein kinase</fullName>
        <ecNumber evidence="18">2.7.10.2</ecNumber>
    </recommendedName>
</protein>
<reference evidence="25" key="1">
    <citation type="submission" date="2011-08" db="EMBL/GenBank/DDBJ databases">
        <title>The draft genome of Latimeria chalumnae.</title>
        <authorList>
            <person name="Di Palma F."/>
            <person name="Alfoldi J."/>
            <person name="Johnson J."/>
            <person name="Berlin A."/>
            <person name="Gnerre S."/>
            <person name="Jaffe D."/>
            <person name="MacCallum I."/>
            <person name="Young S."/>
            <person name="Walker B.J."/>
            <person name="Lander E."/>
            <person name="Lindblad-Toh K."/>
        </authorList>
    </citation>
    <scope>NUCLEOTIDE SEQUENCE [LARGE SCALE GENOMIC DNA]</scope>
    <source>
        <strain evidence="25">Wild caught</strain>
    </source>
</reference>
<dbReference type="GO" id="GO:0008270">
    <property type="term" value="F:zinc ion binding"/>
    <property type="evidence" value="ECO:0007669"/>
    <property type="project" value="UniProtKB-KW"/>
</dbReference>
<keyword evidence="6 17" id="KW-0547">Nucleotide-binding</keyword>
<evidence type="ECO:0000259" key="21">
    <source>
        <dbReference type="PROSITE" id="PS50002"/>
    </source>
</evidence>
<evidence type="ECO:0000256" key="18">
    <source>
        <dbReference type="RuleBase" id="RU362096"/>
    </source>
</evidence>
<dbReference type="SUPFAM" id="SSF56112">
    <property type="entry name" value="Protein kinase-like (PK-like)"/>
    <property type="match status" value="1"/>
</dbReference>
<dbReference type="GO" id="GO:0004715">
    <property type="term" value="F:non-membrane spanning protein tyrosine kinase activity"/>
    <property type="evidence" value="ECO:0007669"/>
    <property type="project" value="UniProtKB-EC"/>
</dbReference>
<dbReference type="InterPro" id="IPR011993">
    <property type="entry name" value="PH-like_dom_sf"/>
</dbReference>
<dbReference type="SMART" id="SM00252">
    <property type="entry name" value="SH2"/>
    <property type="match status" value="1"/>
</dbReference>
<dbReference type="GeneTree" id="ENSGT00940000161172"/>
<dbReference type="FunFam" id="1.10.510.10:FF:000052">
    <property type="entry name" value="Tyrosine-protein kinase"/>
    <property type="match status" value="1"/>
</dbReference>
<dbReference type="GO" id="GO:0035556">
    <property type="term" value="P:intracellular signal transduction"/>
    <property type="evidence" value="ECO:0007669"/>
    <property type="project" value="InterPro"/>
</dbReference>
<dbReference type="InterPro" id="IPR011009">
    <property type="entry name" value="Kinase-like_dom_sf"/>
</dbReference>
<evidence type="ECO:0000259" key="20">
    <source>
        <dbReference type="PROSITE" id="PS50001"/>
    </source>
</evidence>
<keyword evidence="10 17" id="KW-0067">ATP-binding</keyword>
<dbReference type="InterPro" id="IPR001452">
    <property type="entry name" value="SH3_domain"/>
</dbReference>
<evidence type="ECO:0000256" key="1">
    <source>
        <dbReference type="ARBA" id="ARBA00001947"/>
    </source>
</evidence>
<keyword evidence="9" id="KW-0862">Zinc</keyword>
<dbReference type="InterPro" id="IPR008266">
    <property type="entry name" value="Tyr_kinase_AS"/>
</dbReference>
<comment type="catalytic activity">
    <reaction evidence="13 18">
        <text>L-tyrosyl-[protein] + ATP = O-phospho-L-tyrosyl-[protein] + ADP + H(+)</text>
        <dbReference type="Rhea" id="RHEA:10596"/>
        <dbReference type="Rhea" id="RHEA-COMP:10136"/>
        <dbReference type="Rhea" id="RHEA-COMP:20101"/>
        <dbReference type="ChEBI" id="CHEBI:15378"/>
        <dbReference type="ChEBI" id="CHEBI:30616"/>
        <dbReference type="ChEBI" id="CHEBI:46858"/>
        <dbReference type="ChEBI" id="CHEBI:61978"/>
        <dbReference type="ChEBI" id="CHEBI:456216"/>
        <dbReference type="EC" id="2.7.10.2"/>
    </reaction>
</comment>
<dbReference type="PROSITE" id="PS00107">
    <property type="entry name" value="PROTEIN_KINASE_ATP"/>
    <property type="match status" value="1"/>
</dbReference>
<dbReference type="InterPro" id="IPR036860">
    <property type="entry name" value="SH2_dom_sf"/>
</dbReference>
<evidence type="ECO:0000256" key="10">
    <source>
        <dbReference type="ARBA" id="ARBA00022840"/>
    </source>
</evidence>
<evidence type="ECO:0000256" key="17">
    <source>
        <dbReference type="PROSITE-ProRule" id="PRU10141"/>
    </source>
</evidence>
<sequence>ECILEEILLKKSQQRRILTIKNYKERLFVLTKTNLTYFNHARGRRKGKKGAIALEKIRCVETVTVNPHTSIQKQHPFQGEDILKINKIPVLTFFLFLLQIVHNDGILYVFAKDEESQNNWIEALRNEIKGNSNIVEKYHKGFFADGKFLCCKQSSKIAPGCTESETCNNIIILKKKNSKRKYSKNKPIGHPPVQEQKRVKKKQLPPIPDSSKTSLFPPSKIMIALYDYEPSDKSNLCLEEGNKYYVLEEGCPVWWKVRDIEGKEGFVPGSYLSETSEDIGVNDWYVGNIKRAEAEQLLQQKGKEGAFLVRDSNKVGKYTVSVLCKSTEANKTWIPRHYHVCTTDTEKYYLVENLAFDSVSELINYHQHNGAGLATRLRHPVSATSNKAPPPSDLEDGKWELYREDITLLKELGSGQFGLVQLGKWKGQYDVAIKMIKEGSMSEDEFIEEAQVMMKMKHPKLVQLYGVCTKMYPIYIVTEFMANGCLLDYLKAHKKNLTKSRLLVMCRDVCEAMVFLESQLLIHRDVAARNCLVDKDLTVKVADFGMTRYVLDDQYTSSEGTRFPVKWSAPEVFHYCRYSSKSDVWAFGILMWEVFTLGKQPYELWDNSQVVQKVSQGYRLYRPHLASEVVYQIIYSCWHEAAEQRPTFKQLLESFQSVKEDDH</sequence>
<dbReference type="SMART" id="SM00107">
    <property type="entry name" value="BTK"/>
    <property type="match status" value="1"/>
</dbReference>
<keyword evidence="3" id="KW-0597">Phosphoprotein</keyword>
<evidence type="ECO:0000256" key="4">
    <source>
        <dbReference type="ARBA" id="ARBA00022679"/>
    </source>
</evidence>
<evidence type="ECO:0000256" key="14">
    <source>
        <dbReference type="PROSITE-ProRule" id="PRU00191"/>
    </source>
</evidence>
<evidence type="ECO:0000313" key="24">
    <source>
        <dbReference type="Ensembl" id="ENSLACP00000016992.1"/>
    </source>
</evidence>
<dbReference type="PRINTS" id="PR00401">
    <property type="entry name" value="SH2DOMAIN"/>
</dbReference>
<proteinExistence type="inferred from homology"/>
<dbReference type="SUPFAM" id="SSF50044">
    <property type="entry name" value="SH3-domain"/>
    <property type="match status" value="1"/>
</dbReference>
<dbReference type="SUPFAM" id="SSF50729">
    <property type="entry name" value="PH domain-like"/>
    <property type="match status" value="1"/>
</dbReference>
<dbReference type="EMBL" id="AFYH01088329">
    <property type="status" value="NOT_ANNOTATED_CDS"/>
    <property type="molecule type" value="Genomic_DNA"/>
</dbReference>
<dbReference type="GO" id="GO:0005524">
    <property type="term" value="F:ATP binding"/>
    <property type="evidence" value="ECO:0007669"/>
    <property type="project" value="UniProtKB-UniRule"/>
</dbReference>
<dbReference type="PROSITE" id="PS50001">
    <property type="entry name" value="SH2"/>
    <property type="match status" value="1"/>
</dbReference>
<evidence type="ECO:0000313" key="25">
    <source>
        <dbReference type="Proteomes" id="UP000008672"/>
    </source>
</evidence>
<dbReference type="EMBL" id="AFYH01088335">
    <property type="status" value="NOT_ANNOTATED_CDS"/>
    <property type="molecule type" value="Genomic_DNA"/>
</dbReference>
<keyword evidence="2 15" id="KW-0728">SH3 domain</keyword>
<evidence type="ECO:0000256" key="12">
    <source>
        <dbReference type="ARBA" id="ARBA00023137"/>
    </source>
</evidence>
<dbReference type="Gene3D" id="2.30.30.40">
    <property type="entry name" value="SH3 Domains"/>
    <property type="match status" value="1"/>
</dbReference>
<feature type="region of interest" description="Disordered" evidence="19">
    <location>
        <begin position="178"/>
        <end position="211"/>
    </location>
</feature>
<dbReference type="EMBL" id="AFYH01088333">
    <property type="status" value="NOT_ANNOTATED_CDS"/>
    <property type="molecule type" value="Genomic_DNA"/>
</dbReference>
<keyword evidence="7 16" id="KW-0863">Zinc-finger</keyword>